<keyword evidence="1" id="KW-0645">Protease</keyword>
<evidence type="ECO:0000313" key="1">
    <source>
        <dbReference type="EMBL" id="PQJ64959.1"/>
    </source>
</evidence>
<protein>
    <submittedName>
        <fullName evidence="1">Aminopeptidase</fullName>
    </submittedName>
</protein>
<dbReference type="Proteomes" id="UP000238730">
    <property type="component" value="Unassembled WGS sequence"/>
</dbReference>
<keyword evidence="1" id="KW-0031">Aminopeptidase</keyword>
<proteinExistence type="predicted"/>
<dbReference type="Pfam" id="PF12305">
    <property type="entry name" value="DUF3630"/>
    <property type="match status" value="1"/>
</dbReference>
<comment type="caution">
    <text evidence="1">The sequence shown here is derived from an EMBL/GenBank/DDBJ whole genome shotgun (WGS) entry which is preliminary data.</text>
</comment>
<dbReference type="GO" id="GO:0004177">
    <property type="term" value="F:aminopeptidase activity"/>
    <property type="evidence" value="ECO:0007669"/>
    <property type="project" value="UniProtKB-KW"/>
</dbReference>
<sequence>MTPLESQPFSVRQLDLNARYLSIISPDFDFDSFGSVALQLLKTLDATVIEKECSADLHIWLVDFEGCRLLLKGEHYSSTLWLEAMSEDDLDTLAFVAGLLN</sequence>
<dbReference type="EMBL" id="MSCJ01000002">
    <property type="protein sequence ID" value="PQJ64959.1"/>
    <property type="molecule type" value="Genomic_DNA"/>
</dbReference>
<accession>A0A2S7VS15</accession>
<evidence type="ECO:0000313" key="2">
    <source>
        <dbReference type="Proteomes" id="UP000238730"/>
    </source>
</evidence>
<dbReference type="AlphaFoldDB" id="A0A2S7VS15"/>
<dbReference type="InterPro" id="IPR022080">
    <property type="entry name" value="DUF3630"/>
</dbReference>
<name>A0A2S7VS15_PHOAN</name>
<gene>
    <name evidence="1" type="ORF">BTO08_14690</name>
</gene>
<reference evidence="1 2" key="1">
    <citation type="submission" date="2016-12" db="EMBL/GenBank/DDBJ databases">
        <title>Diversity of luminous bacteria.</title>
        <authorList>
            <person name="Yoshizawa S."/>
            <person name="Kogure K."/>
        </authorList>
    </citation>
    <scope>NUCLEOTIDE SEQUENCE [LARGE SCALE GENOMIC DNA]</scope>
    <source>
        <strain evidence="1 2">LC1-200</strain>
    </source>
</reference>
<dbReference type="OrthoDB" id="6389032at2"/>
<keyword evidence="1" id="KW-0378">Hydrolase</keyword>
<dbReference type="RefSeq" id="WP_105061454.1">
    <property type="nucleotide sequence ID" value="NZ_MSCJ01000002.1"/>
</dbReference>
<organism evidence="1 2">
    <name type="scientific">Photobacterium angustum</name>
    <dbReference type="NCBI Taxonomy" id="661"/>
    <lineage>
        <taxon>Bacteria</taxon>
        <taxon>Pseudomonadati</taxon>
        <taxon>Pseudomonadota</taxon>
        <taxon>Gammaproteobacteria</taxon>
        <taxon>Vibrionales</taxon>
        <taxon>Vibrionaceae</taxon>
        <taxon>Photobacterium</taxon>
    </lineage>
</organism>